<keyword evidence="8" id="KW-1185">Reference proteome</keyword>
<dbReference type="SUPFAM" id="SSF53756">
    <property type="entry name" value="UDP-Glycosyltransferase/glycogen phosphorylase"/>
    <property type="match status" value="1"/>
</dbReference>
<sequence>MERAVEWALEKEAIIAGVPLVTVALFDDQPRNAKLAAKHRIAVNLRKNNLTVDAVIDALQKIFDDQSYRMIAKSLSEMLCLAENA</sequence>
<evidence type="ECO:0000313" key="8">
    <source>
        <dbReference type="Proteomes" id="UP001196413"/>
    </source>
</evidence>
<dbReference type="Gene3D" id="3.40.50.2000">
    <property type="entry name" value="Glycogen Phosphorylase B"/>
    <property type="match status" value="1"/>
</dbReference>
<dbReference type="PANTHER" id="PTHR48043">
    <property type="entry name" value="EG:EG0003.4 PROTEIN-RELATED"/>
    <property type="match status" value="1"/>
</dbReference>
<evidence type="ECO:0000256" key="1">
    <source>
        <dbReference type="ARBA" id="ARBA00009995"/>
    </source>
</evidence>
<dbReference type="InterPro" id="IPR050271">
    <property type="entry name" value="UDP-glycosyltransferase"/>
</dbReference>
<dbReference type="Pfam" id="PF00201">
    <property type="entry name" value="UDPGT"/>
    <property type="match status" value="1"/>
</dbReference>
<evidence type="ECO:0000256" key="4">
    <source>
        <dbReference type="ARBA" id="ARBA00022679"/>
    </source>
</evidence>
<dbReference type="InterPro" id="IPR002213">
    <property type="entry name" value="UDP_glucos_trans"/>
</dbReference>
<keyword evidence="5" id="KW-0732">Signal</keyword>
<dbReference type="AlphaFoldDB" id="A0AAD5N739"/>
<gene>
    <name evidence="7" type="ORF">KIN20_018094</name>
</gene>
<keyword evidence="3" id="KW-0328">Glycosyltransferase</keyword>
<organism evidence="7 8">
    <name type="scientific">Parelaphostrongylus tenuis</name>
    <name type="common">Meningeal worm</name>
    <dbReference type="NCBI Taxonomy" id="148309"/>
    <lineage>
        <taxon>Eukaryota</taxon>
        <taxon>Metazoa</taxon>
        <taxon>Ecdysozoa</taxon>
        <taxon>Nematoda</taxon>
        <taxon>Chromadorea</taxon>
        <taxon>Rhabditida</taxon>
        <taxon>Rhabditina</taxon>
        <taxon>Rhabditomorpha</taxon>
        <taxon>Strongyloidea</taxon>
        <taxon>Metastrongylidae</taxon>
        <taxon>Parelaphostrongylus</taxon>
    </lineage>
</organism>
<evidence type="ECO:0000256" key="2">
    <source>
        <dbReference type="ARBA" id="ARBA00012544"/>
    </source>
</evidence>
<dbReference type="GO" id="GO:0015020">
    <property type="term" value="F:glucuronosyltransferase activity"/>
    <property type="evidence" value="ECO:0007669"/>
    <property type="project" value="UniProtKB-EC"/>
</dbReference>
<evidence type="ECO:0000256" key="3">
    <source>
        <dbReference type="ARBA" id="ARBA00022676"/>
    </source>
</evidence>
<protein>
    <recommendedName>
        <fullName evidence="2">glucuronosyltransferase</fullName>
        <ecNumber evidence="2">2.4.1.17</ecNumber>
    </recommendedName>
</protein>
<dbReference type="EMBL" id="JAHQIW010003603">
    <property type="protein sequence ID" value="KAJ1359384.1"/>
    <property type="molecule type" value="Genomic_DNA"/>
</dbReference>
<comment type="similarity">
    <text evidence="1">Belongs to the UDP-glycosyltransferase family.</text>
</comment>
<name>A0AAD5N739_PARTN</name>
<evidence type="ECO:0000256" key="6">
    <source>
        <dbReference type="ARBA" id="ARBA00047475"/>
    </source>
</evidence>
<keyword evidence="4" id="KW-0808">Transferase</keyword>
<dbReference type="EC" id="2.4.1.17" evidence="2"/>
<dbReference type="Proteomes" id="UP001196413">
    <property type="component" value="Unassembled WGS sequence"/>
</dbReference>
<dbReference type="PANTHER" id="PTHR48043:SF145">
    <property type="entry name" value="FI06409P-RELATED"/>
    <property type="match status" value="1"/>
</dbReference>
<reference evidence="7" key="1">
    <citation type="submission" date="2021-06" db="EMBL/GenBank/DDBJ databases">
        <title>Parelaphostrongylus tenuis whole genome reference sequence.</title>
        <authorList>
            <person name="Garwood T.J."/>
            <person name="Larsen P.A."/>
            <person name="Fountain-Jones N.M."/>
            <person name="Garbe J.R."/>
            <person name="Macchietto M.G."/>
            <person name="Kania S.A."/>
            <person name="Gerhold R.W."/>
            <person name="Richards J.E."/>
            <person name="Wolf T.M."/>
        </authorList>
    </citation>
    <scope>NUCLEOTIDE SEQUENCE</scope>
    <source>
        <strain evidence="7">MNPRO001-30</strain>
        <tissue evidence="7">Meninges</tissue>
    </source>
</reference>
<evidence type="ECO:0000313" key="7">
    <source>
        <dbReference type="EMBL" id="KAJ1359384.1"/>
    </source>
</evidence>
<comment type="catalytic activity">
    <reaction evidence="6">
        <text>glucuronate acceptor + UDP-alpha-D-glucuronate = acceptor beta-D-glucuronoside + UDP + H(+)</text>
        <dbReference type="Rhea" id="RHEA:21032"/>
        <dbReference type="ChEBI" id="CHEBI:15378"/>
        <dbReference type="ChEBI" id="CHEBI:58052"/>
        <dbReference type="ChEBI" id="CHEBI:58223"/>
        <dbReference type="ChEBI" id="CHEBI:132367"/>
        <dbReference type="ChEBI" id="CHEBI:132368"/>
        <dbReference type="EC" id="2.4.1.17"/>
    </reaction>
</comment>
<proteinExistence type="inferred from homology"/>
<comment type="caution">
    <text evidence="7">The sequence shown here is derived from an EMBL/GenBank/DDBJ whole genome shotgun (WGS) entry which is preliminary data.</text>
</comment>
<accession>A0AAD5N739</accession>
<evidence type="ECO:0000256" key="5">
    <source>
        <dbReference type="ARBA" id="ARBA00022729"/>
    </source>
</evidence>